<dbReference type="Proteomes" id="UP000638313">
    <property type="component" value="Unassembled WGS sequence"/>
</dbReference>
<comment type="caution">
    <text evidence="1">The sequence shown here is derived from an EMBL/GenBank/DDBJ whole genome shotgun (WGS) entry which is preliminary data.</text>
</comment>
<evidence type="ECO:0000313" key="2">
    <source>
        <dbReference type="Proteomes" id="UP000638313"/>
    </source>
</evidence>
<reference evidence="1" key="1">
    <citation type="journal article" date="2014" name="Int. J. Syst. Evol. Microbiol.">
        <title>Complete genome sequence of Corynebacterium casei LMG S-19264T (=DSM 44701T), isolated from a smear-ripened cheese.</title>
        <authorList>
            <consortium name="US DOE Joint Genome Institute (JGI-PGF)"/>
            <person name="Walter F."/>
            <person name="Albersmeier A."/>
            <person name="Kalinowski J."/>
            <person name="Ruckert C."/>
        </authorList>
    </citation>
    <scope>NUCLEOTIDE SEQUENCE</scope>
    <source>
        <strain evidence="1">JCM 4059</strain>
    </source>
</reference>
<proteinExistence type="predicted"/>
<dbReference type="AlphaFoldDB" id="A0A919EEJ1"/>
<dbReference type="RefSeq" id="WP_190130997.1">
    <property type="nucleotide sequence ID" value="NZ_BNBD01000008.1"/>
</dbReference>
<gene>
    <name evidence="1" type="ORF">GCM10010218_39800</name>
</gene>
<accession>A0A919EEJ1</accession>
<organism evidence="1 2">
    <name type="scientific">Streptomyces mashuensis</name>
    <dbReference type="NCBI Taxonomy" id="33904"/>
    <lineage>
        <taxon>Bacteria</taxon>
        <taxon>Bacillati</taxon>
        <taxon>Actinomycetota</taxon>
        <taxon>Actinomycetes</taxon>
        <taxon>Kitasatosporales</taxon>
        <taxon>Streptomycetaceae</taxon>
        <taxon>Streptomyces</taxon>
    </lineage>
</organism>
<reference evidence="1" key="2">
    <citation type="submission" date="2020-09" db="EMBL/GenBank/DDBJ databases">
        <authorList>
            <person name="Sun Q."/>
            <person name="Ohkuma M."/>
        </authorList>
    </citation>
    <scope>NUCLEOTIDE SEQUENCE</scope>
    <source>
        <strain evidence="1">JCM 4059</strain>
    </source>
</reference>
<keyword evidence="2" id="KW-1185">Reference proteome</keyword>
<sequence length="121" mass="13631">MGGWIWAVIPAVIIGGGWINENVRRALKDRHERKLELLRATERQQLALEAANRPPEPVCGCTHHLAKHDKQGTCHEMVEAPTAWDADRKPVQYEARRCNCQQYVGPEPLGTVFAPDIVDLN</sequence>
<dbReference type="EMBL" id="BNBD01000008">
    <property type="protein sequence ID" value="GHF54587.1"/>
    <property type="molecule type" value="Genomic_DNA"/>
</dbReference>
<name>A0A919EEJ1_9ACTN</name>
<protein>
    <submittedName>
        <fullName evidence="1">Uncharacterized protein</fullName>
    </submittedName>
</protein>
<evidence type="ECO:0000313" key="1">
    <source>
        <dbReference type="EMBL" id="GHF54587.1"/>
    </source>
</evidence>